<evidence type="ECO:0000313" key="3">
    <source>
        <dbReference type="Proteomes" id="UP000663671"/>
    </source>
</evidence>
<dbReference type="OrthoDB" id="4188135at2759"/>
<feature type="region of interest" description="Disordered" evidence="1">
    <location>
        <begin position="47"/>
        <end position="84"/>
    </location>
</feature>
<evidence type="ECO:0000256" key="1">
    <source>
        <dbReference type="SAM" id="MobiDB-lite"/>
    </source>
</evidence>
<dbReference type="Proteomes" id="UP000663671">
    <property type="component" value="Chromosome 2"/>
</dbReference>
<accession>A0A8A1M183</accession>
<gene>
    <name evidence="2" type="ORF">I7I51_07615</name>
</gene>
<sequence>MLDWATEDDDQQRRFQSMKNIRYRKFPCWPEPLALLTSMHTRKIKEPNICDYDHMPSSVTSNPSRKRQYPKPHPSDRSRFRKRQKLDASASAYWDNLSKIWLTKDALEELDRRNSCPKPSQNHHQPLTQ</sequence>
<dbReference type="EMBL" id="CP069109">
    <property type="protein sequence ID" value="QSS58192.1"/>
    <property type="molecule type" value="Genomic_DNA"/>
</dbReference>
<proteinExistence type="predicted"/>
<dbReference type="AlphaFoldDB" id="A0A8A1M183"/>
<protein>
    <submittedName>
        <fullName evidence="2">Uncharacterized protein</fullName>
    </submittedName>
</protein>
<dbReference type="VEuPathDB" id="FungiDB:I7I51_07615"/>
<name>A0A8A1M183_AJECA</name>
<organism evidence="2 3">
    <name type="scientific">Ajellomyces capsulatus</name>
    <name type="common">Darling's disease fungus</name>
    <name type="synonym">Histoplasma capsulatum</name>
    <dbReference type="NCBI Taxonomy" id="5037"/>
    <lineage>
        <taxon>Eukaryota</taxon>
        <taxon>Fungi</taxon>
        <taxon>Dikarya</taxon>
        <taxon>Ascomycota</taxon>
        <taxon>Pezizomycotina</taxon>
        <taxon>Eurotiomycetes</taxon>
        <taxon>Eurotiomycetidae</taxon>
        <taxon>Onygenales</taxon>
        <taxon>Ajellomycetaceae</taxon>
        <taxon>Histoplasma</taxon>
    </lineage>
</organism>
<reference evidence="2" key="1">
    <citation type="submission" date="2021-01" db="EMBL/GenBank/DDBJ databases">
        <title>Chromosome-level genome assembly of a human fungal pathogen reveals clustering of transcriptionally co-regulated genes.</title>
        <authorList>
            <person name="Voorhies M."/>
            <person name="Cohen S."/>
            <person name="Shea T.P."/>
            <person name="Petrus S."/>
            <person name="Munoz J.F."/>
            <person name="Poplawski S."/>
            <person name="Goldman W.E."/>
            <person name="Michael T."/>
            <person name="Cuomo C.A."/>
            <person name="Sil A."/>
            <person name="Beyhan S."/>
        </authorList>
    </citation>
    <scope>NUCLEOTIDE SEQUENCE</scope>
    <source>
        <strain evidence="2">WU24</strain>
    </source>
</reference>
<evidence type="ECO:0000313" key="2">
    <source>
        <dbReference type="EMBL" id="QSS58192.1"/>
    </source>
</evidence>